<accession>A0A9W8B8R0</accession>
<feature type="compositionally biased region" description="Low complexity" evidence="6">
    <location>
        <begin position="1482"/>
        <end position="1509"/>
    </location>
</feature>
<dbReference type="InterPro" id="IPR045055">
    <property type="entry name" value="DNA2/NAM7-like"/>
</dbReference>
<feature type="compositionally biased region" description="Pro residues" evidence="6">
    <location>
        <begin position="2589"/>
        <end position="2605"/>
    </location>
</feature>
<dbReference type="Pfam" id="PF23576">
    <property type="entry name" value="SEN1_barrel"/>
    <property type="match status" value="1"/>
</dbReference>
<dbReference type="GO" id="GO:0005524">
    <property type="term" value="F:ATP binding"/>
    <property type="evidence" value="ECO:0007669"/>
    <property type="project" value="UniProtKB-KW"/>
</dbReference>
<proteinExistence type="inferred from homology"/>
<feature type="domain" description="DNA2/NAM7 helicase helicase" evidence="8">
    <location>
        <begin position="1836"/>
        <end position="2182"/>
    </location>
</feature>
<dbReference type="EMBL" id="JANBQB010000122">
    <property type="protein sequence ID" value="KAJ1981526.1"/>
    <property type="molecule type" value="Genomic_DNA"/>
</dbReference>
<dbReference type="GO" id="GO:0016787">
    <property type="term" value="F:hydrolase activity"/>
    <property type="evidence" value="ECO:0007669"/>
    <property type="project" value="UniProtKB-KW"/>
</dbReference>
<evidence type="ECO:0000313" key="12">
    <source>
        <dbReference type="Proteomes" id="UP001151582"/>
    </source>
</evidence>
<feature type="domain" description="Helicase Sen1 N-terminal" evidence="7">
    <location>
        <begin position="228"/>
        <end position="607"/>
    </location>
</feature>
<comment type="similarity">
    <text evidence="1">Belongs to the DNA2/NAM7 helicase family.</text>
</comment>
<keyword evidence="12" id="KW-1185">Reference proteome</keyword>
<dbReference type="InterPro" id="IPR056474">
    <property type="entry name" value="SEN1_barrel"/>
</dbReference>
<organism evidence="11 12">
    <name type="scientific">Dimargaris verticillata</name>
    <dbReference type="NCBI Taxonomy" id="2761393"/>
    <lineage>
        <taxon>Eukaryota</taxon>
        <taxon>Fungi</taxon>
        <taxon>Fungi incertae sedis</taxon>
        <taxon>Zoopagomycota</taxon>
        <taxon>Kickxellomycotina</taxon>
        <taxon>Dimargaritomycetes</taxon>
        <taxon>Dimargaritales</taxon>
        <taxon>Dimargaritaceae</taxon>
        <taxon>Dimargaris</taxon>
    </lineage>
</organism>
<keyword evidence="3" id="KW-0378">Hydrolase</keyword>
<keyword evidence="2" id="KW-0547">Nucleotide-binding</keyword>
<gene>
    <name evidence="11" type="primary">SEN1</name>
    <name evidence="11" type="ORF">H4R34_002037</name>
</gene>
<keyword evidence="4 11" id="KW-0347">Helicase</keyword>
<evidence type="ECO:0000256" key="2">
    <source>
        <dbReference type="ARBA" id="ARBA00022741"/>
    </source>
</evidence>
<evidence type="ECO:0000256" key="6">
    <source>
        <dbReference type="SAM" id="MobiDB-lite"/>
    </source>
</evidence>
<dbReference type="GO" id="GO:0016604">
    <property type="term" value="C:nuclear body"/>
    <property type="evidence" value="ECO:0007669"/>
    <property type="project" value="TreeGrafter"/>
</dbReference>
<evidence type="ECO:0000259" key="10">
    <source>
        <dbReference type="Pfam" id="PF23576"/>
    </source>
</evidence>
<dbReference type="InterPro" id="IPR041677">
    <property type="entry name" value="DNA2/NAM7_AAA_11"/>
</dbReference>
<feature type="region of interest" description="Disordered" evidence="6">
    <location>
        <begin position="2442"/>
        <end position="2470"/>
    </location>
</feature>
<feature type="compositionally biased region" description="Polar residues" evidence="6">
    <location>
        <begin position="2705"/>
        <end position="2716"/>
    </location>
</feature>
<dbReference type="GO" id="GO:0004386">
    <property type="term" value="F:helicase activity"/>
    <property type="evidence" value="ECO:0007669"/>
    <property type="project" value="UniProtKB-KW"/>
</dbReference>
<evidence type="ECO:0000256" key="5">
    <source>
        <dbReference type="ARBA" id="ARBA00022840"/>
    </source>
</evidence>
<evidence type="ECO:0000259" key="7">
    <source>
        <dbReference type="Pfam" id="PF12726"/>
    </source>
</evidence>
<feature type="region of interest" description="Disordered" evidence="6">
    <location>
        <begin position="1310"/>
        <end position="1338"/>
    </location>
</feature>
<keyword evidence="5" id="KW-0067">ATP-binding</keyword>
<feature type="compositionally biased region" description="Low complexity" evidence="6">
    <location>
        <begin position="2656"/>
        <end position="2668"/>
    </location>
</feature>
<evidence type="ECO:0000256" key="1">
    <source>
        <dbReference type="ARBA" id="ARBA00007913"/>
    </source>
</evidence>
<dbReference type="GO" id="GO:0006369">
    <property type="term" value="P:termination of RNA polymerase II transcription"/>
    <property type="evidence" value="ECO:0007669"/>
    <property type="project" value="TreeGrafter"/>
</dbReference>
<feature type="region of interest" description="Disordered" evidence="6">
    <location>
        <begin position="2520"/>
        <end position="2716"/>
    </location>
</feature>
<dbReference type="OrthoDB" id="6513042at2759"/>
<dbReference type="InterPro" id="IPR024481">
    <property type="entry name" value="Helicase_Sen1_N"/>
</dbReference>
<feature type="compositionally biased region" description="Polar residues" evidence="6">
    <location>
        <begin position="2675"/>
        <end position="2690"/>
    </location>
</feature>
<dbReference type="GO" id="GO:0001147">
    <property type="term" value="F:transcription termination site sequence-specific DNA binding"/>
    <property type="evidence" value="ECO:0007669"/>
    <property type="project" value="TreeGrafter"/>
</dbReference>
<reference evidence="11" key="1">
    <citation type="submission" date="2022-07" db="EMBL/GenBank/DDBJ databases">
        <title>Phylogenomic reconstructions and comparative analyses of Kickxellomycotina fungi.</title>
        <authorList>
            <person name="Reynolds N.K."/>
            <person name="Stajich J.E."/>
            <person name="Barry K."/>
            <person name="Grigoriev I.V."/>
            <person name="Crous P."/>
            <person name="Smith M.E."/>
        </authorList>
    </citation>
    <scope>NUCLEOTIDE SEQUENCE</scope>
    <source>
        <strain evidence="11">RSA 567</strain>
    </source>
</reference>
<feature type="domain" description="DNA2/NAM7 helicase-like C-terminal" evidence="9">
    <location>
        <begin position="2190"/>
        <end position="2388"/>
    </location>
</feature>
<dbReference type="SUPFAM" id="SSF52540">
    <property type="entry name" value="P-loop containing nucleoside triphosphate hydrolases"/>
    <property type="match status" value="1"/>
</dbReference>
<dbReference type="Pfam" id="PF12726">
    <property type="entry name" value="SEN1_N"/>
    <property type="match status" value="2"/>
</dbReference>
<dbReference type="CDD" id="cd18808">
    <property type="entry name" value="SF1_C_Upf1"/>
    <property type="match status" value="1"/>
</dbReference>
<evidence type="ECO:0000259" key="8">
    <source>
        <dbReference type="Pfam" id="PF13086"/>
    </source>
</evidence>
<feature type="non-terminal residue" evidence="11">
    <location>
        <position position="2716"/>
    </location>
</feature>
<dbReference type="InterPro" id="IPR047187">
    <property type="entry name" value="SF1_C_Upf1"/>
</dbReference>
<dbReference type="GO" id="GO:0005694">
    <property type="term" value="C:chromosome"/>
    <property type="evidence" value="ECO:0007669"/>
    <property type="project" value="UniProtKB-ARBA"/>
</dbReference>
<feature type="domain" description="Helicase SEN1 beta-barrel" evidence="10">
    <location>
        <begin position="1673"/>
        <end position="1786"/>
    </location>
</feature>
<feature type="region of interest" description="Disordered" evidence="6">
    <location>
        <begin position="1482"/>
        <end position="1516"/>
    </location>
</feature>
<feature type="compositionally biased region" description="Polar residues" evidence="6">
    <location>
        <begin position="2535"/>
        <end position="2562"/>
    </location>
</feature>
<feature type="domain" description="Helicase Sen1 N-terminal" evidence="7">
    <location>
        <begin position="107"/>
        <end position="161"/>
    </location>
</feature>
<dbReference type="PANTHER" id="PTHR10887">
    <property type="entry name" value="DNA2/NAM7 HELICASE FAMILY"/>
    <property type="match status" value="1"/>
</dbReference>
<feature type="compositionally biased region" description="Polar residues" evidence="6">
    <location>
        <begin position="1314"/>
        <end position="1338"/>
    </location>
</feature>
<evidence type="ECO:0000256" key="4">
    <source>
        <dbReference type="ARBA" id="ARBA00022806"/>
    </source>
</evidence>
<evidence type="ECO:0000313" key="11">
    <source>
        <dbReference type="EMBL" id="KAJ1981526.1"/>
    </source>
</evidence>
<dbReference type="Proteomes" id="UP001151582">
    <property type="component" value="Unassembled WGS sequence"/>
</dbReference>
<sequence>MSDPDPWASDAEHAALKGLLVQIVPSTVGVAQGSGTVATAATNTQARLAALQTFLQRGLHYFLEGAGATYPCWWCTPALYPITQQLLHLFSLPSEAAPSILQYRGVIAGQLASCTACINSYNRGKTEYRVQCVQLYDRSTVDSFFNTVFCWDLGRVWTGLYAGCAALCGPTAPGLQALRPVAALRPEDDPLLKTMAHLIHIGVQPAVTLSTLDLVELVSPDTPVAFESLCIFYEVLQTPSYLNHPTANALFCLLLHLVLKTRMLQIGDRVMPGVIPLLLHPWPFVRAWACSAIKHAQRPITMVDWATLGPCLESVLQRCRALMETCHHHQLTPPDSIQPLVDTLDGVYLLWTQVQADVIRERLMPLHPSLPADLLDLLTTGNQSLFIQALRLSGHLLETLGTEFWALANSKRHEPHGTSALVSAPLLATTKHTPLSVTTVILNHPCVASLLQGPATATKGLDGQDTPTKKPLKALNNWIAAVVRSLTGTGDSDAMWAFLWEKLGQWANPDLHEYSPAHRAWCDEQLVHLFHYYYLDWLPAATDQPHAAVQDPSLAWIHRNSSILAHALCHAASKASMVPIATDVVKVLVQRDTAQLQQTFDELNELMAALTSLDPATVDPAAVAEWVGQQPVRFTPEGTIALCSTLLSHPLPKALFHPVLSGQAEQLWWAYGPLLDTIIATLTTWSVPPTAPIFQHATALQTLLAARLQSFAQRLAILLGSTNPSHNVKSEPDTDTSAAQDWTAYTPFSAPMLLTRSGVMDVLRLCCVTYAPIRLTVLQWLTRHVPTPPIPLSHAFTKLLGHESEYNTLVALMAYTPEDCVVCLAELMDIYRVGIEKHADLFQHTARLTQVLAVGVLALVSTVVESPMGSTTTPRASGASQGLSGPTYNRVVTSLPGLWLRLNDYLNLTFFQGFEWAEQKPRHLVTRTMNVQFATAERILSVFARACYVTTPLFAEMQFHQLVAHQLSSALETVTKWLFVTDSKLRDHAFALIGAALQFPIGLAPLLSTHSGSPTGASLASSDLVTESTDMMAAYQIDHSILSKLTKIAQSEEGFLSYLTDRQKATLKAHLGTFMHTLGYPVTSQWKTLAAASTALAQEVTVIATDSVQPSPTIVDEASTVVVLDDDEASLPGDLSDLEELHIAIPTASKALEYAPPAIPDDTETPKGTANLPPPAHSHAPSPTIPAGLPLVPSLPPSSPLLASAHKPPLQLTAELAKYSAAKYLGTTARTGANSLTMDQNQFEDEFDDLDDEALAEMWDELDPTAAQMAKAMDQHANPLLKPFTKSTKPLRSNQSVEVVIPMIPRPSPLPASSPFNPAPSQVNAPATLAEPTQPSTDTAHHVHFDQVVPRPRSMAARSRTTTKTGWLTDFAKPAAAKPITQRPSASAALLSPWQSSVAAKSAIASRQAAKGKASRVRPSDLSVGSFKPTSLMGALRTDFIKERHSKLARLPTNPRPTSMGGLFHQRKVPVLKVDHNRIKKIPAPAQPSKAKPSSSSSSSDSGSDSSASSDDENGFLGLVKTKGKVDRRTLPLESVPDTTNMGELVVIPSENPQPRRGIKLLDLPLGSGLKQSQTLNGAKPTEGIPILPKHANPSTSMNVDMASLHRQVLGWPIHSKTALPKFAPHTYTHTSLRQVTNRFTNTHDYIKTFEPLLLLEAWQQLQRAKEEIGPLKALKAELQSRSSVNDFQELALKMPSVDARTFTDHDLIVLSECRQQSNGPGAGLDDTPILDSVGSDKCTLLAKVQGTNYSRESSELVVRVWLNGPEGMNKLSMLYMGSKWFVWKLSVLSTLQREYSGLHGLNYYGLRADILNGSVAPVPEFSSAALVRCMKTYGVNQPQAEAILTACQREQGFTLIQGPPGTGKTRTILGLVGAFLSPVHHTPALKRPSGAAKAMKSDASEEELGFGDEHRIVPNFAGDAARPNKLLICAPSNAAVDEIVKRLKEGVLNADGVLTHPKMVRMGVSDSMNAQTKDVGLDHLIDRELDKLGAAFLDDLTLPTTATLDAKLSDYLSDRRQLTSSKDVLDRSAARQSEIHKQIDQVVSERKETETALKALMAQTSPSEREIRKMESKVKQLKKQQYQLTLVVNEEKERQALMNRGLETCRRKVRNQILQNTDILCCTLSGSGHDALSNIGCQFGTVIIDEAAQSVELSALIPLRYGCQRCILVGDPNQLPPTVLSTDAIKYQYDQSLFVRLQRVNPSAVNLLSIQYRMHPDISAFPSRLFYDSKLRDGLRMAEKQQAVWHQGPTPFPPFCFYNVIEGRETKGRSRSLYNQAEARAILEIVCQLCRAYPFESFYHRIGVITPYKLQLRELKMQFVKRFGKAIFDAIDFNTVDGFQGQEKDIIIFSCVRAAESGANVGFLADVRRMNVALTRARKSLFIVGHSNFLQGHPLWQKLIADAKQRQVHAQFTFPLFRPPIPRGIAFPNLFSTVPAAARSPATKLPGASASGGQSEQARPTAETPKPHGTLLRYHQGQAKTDQDSLTYSTIENIVENAIGRPLLPTERVAASPDVEVKLNSKLAPPGPSGAASQPKNTTTAARPTNHSSGAHNQTRWSGGTSEPPPGQMDATNTWPNPGWGTQGPNPLYRPPPQLQPRPPPPRPHAFSITMRPLGRPSPQLNHARPGMPFPSNTDITDPRLAPIKRRRAAPNDNDGAPDLGPLAPAAKRPNLFIANSSSRSNLYNNARQPSYRPRGISVREKVSQPSWQGNTRGR</sequence>
<dbReference type="Gene3D" id="3.40.50.300">
    <property type="entry name" value="P-loop containing nucleotide triphosphate hydrolases"/>
    <property type="match status" value="2"/>
</dbReference>
<protein>
    <submittedName>
        <fullName evidence="11">DEAD-box type RNA helicase</fullName>
    </submittedName>
</protein>
<evidence type="ECO:0000256" key="3">
    <source>
        <dbReference type="ARBA" id="ARBA00022801"/>
    </source>
</evidence>
<name>A0A9W8B8R0_9FUNG</name>
<dbReference type="PANTHER" id="PTHR10887:SF495">
    <property type="entry name" value="HELICASE SENATAXIN ISOFORM X1-RELATED"/>
    <property type="match status" value="1"/>
</dbReference>
<dbReference type="InterPro" id="IPR041679">
    <property type="entry name" value="DNA2/NAM7-like_C"/>
</dbReference>
<feature type="region of interest" description="Disordered" evidence="6">
    <location>
        <begin position="1156"/>
        <end position="1183"/>
    </location>
</feature>
<dbReference type="Pfam" id="PF13087">
    <property type="entry name" value="AAA_12"/>
    <property type="match status" value="1"/>
</dbReference>
<dbReference type="InterPro" id="IPR027417">
    <property type="entry name" value="P-loop_NTPase"/>
</dbReference>
<dbReference type="CDD" id="cd18042">
    <property type="entry name" value="DEXXQc_SETX"/>
    <property type="match status" value="1"/>
</dbReference>
<dbReference type="Pfam" id="PF13086">
    <property type="entry name" value="AAA_11"/>
    <property type="match status" value="1"/>
</dbReference>
<dbReference type="FunFam" id="3.40.50.300:FF:000326">
    <property type="entry name" value="P-loop containing nucleoside triphosphate hydrolase"/>
    <property type="match status" value="1"/>
</dbReference>
<comment type="caution">
    <text evidence="11">The sequence shown here is derived from an EMBL/GenBank/DDBJ whole genome shotgun (WGS) entry which is preliminary data.</text>
</comment>
<evidence type="ECO:0000259" key="9">
    <source>
        <dbReference type="Pfam" id="PF13087"/>
    </source>
</evidence>